<evidence type="ECO:0000313" key="3">
    <source>
        <dbReference type="Proteomes" id="UP001246372"/>
    </source>
</evidence>
<feature type="transmembrane region" description="Helical" evidence="1">
    <location>
        <begin position="32"/>
        <end position="54"/>
    </location>
</feature>
<dbReference type="RefSeq" id="WP_315653365.1">
    <property type="nucleotide sequence ID" value="NZ_JAVXZY010000025.1"/>
</dbReference>
<evidence type="ECO:0000256" key="1">
    <source>
        <dbReference type="SAM" id="Phobius"/>
    </source>
</evidence>
<feature type="transmembrane region" description="Helical" evidence="1">
    <location>
        <begin position="66"/>
        <end position="84"/>
    </location>
</feature>
<keyword evidence="1" id="KW-0472">Membrane</keyword>
<protein>
    <submittedName>
        <fullName evidence="2">Uncharacterized protein</fullName>
    </submittedName>
</protein>
<feature type="transmembrane region" description="Helical" evidence="1">
    <location>
        <begin position="90"/>
        <end position="111"/>
    </location>
</feature>
<comment type="caution">
    <text evidence="2">The sequence shown here is derived from an EMBL/GenBank/DDBJ whole genome shotgun (WGS) entry which is preliminary data.</text>
</comment>
<dbReference type="EMBL" id="JAVXZY010000025">
    <property type="protein sequence ID" value="MDT9002468.1"/>
    <property type="molecule type" value="Genomic_DNA"/>
</dbReference>
<gene>
    <name evidence="2" type="ORF">RQP53_24565</name>
</gene>
<dbReference type="Proteomes" id="UP001246372">
    <property type="component" value="Unassembled WGS sequence"/>
</dbReference>
<organism evidence="2 3">
    <name type="scientific">Roseateles aquae</name>
    <dbReference type="NCBI Taxonomy" id="3077235"/>
    <lineage>
        <taxon>Bacteria</taxon>
        <taxon>Pseudomonadati</taxon>
        <taxon>Pseudomonadota</taxon>
        <taxon>Betaproteobacteria</taxon>
        <taxon>Burkholderiales</taxon>
        <taxon>Sphaerotilaceae</taxon>
        <taxon>Roseateles</taxon>
    </lineage>
</organism>
<sequence>MSNLSLEPTSVGKPPYAAQLQRYNAVNTFRSFTAWLLLAGSSILGFSVFGTAALMAGSAISINLGLAIWVVGAIASGFALSAAIRRAALPAIGCLILAPSCLALLIARLVLGVYT</sequence>
<accession>A0ABU3PIU0</accession>
<reference evidence="2" key="1">
    <citation type="submission" date="2023-09" db="EMBL/GenBank/DDBJ databases">
        <title>Paucibacter sp. APW11 Genome sequencing and assembly.</title>
        <authorList>
            <person name="Kim I."/>
        </authorList>
    </citation>
    <scope>NUCLEOTIDE SEQUENCE</scope>
    <source>
        <strain evidence="2">APW11</strain>
    </source>
</reference>
<proteinExistence type="predicted"/>
<keyword evidence="1" id="KW-1133">Transmembrane helix</keyword>
<name>A0ABU3PIU0_9BURK</name>
<evidence type="ECO:0000313" key="2">
    <source>
        <dbReference type="EMBL" id="MDT9002468.1"/>
    </source>
</evidence>
<keyword evidence="3" id="KW-1185">Reference proteome</keyword>
<keyword evidence="1" id="KW-0812">Transmembrane</keyword>